<evidence type="ECO:0008006" key="5">
    <source>
        <dbReference type="Google" id="ProtNLM"/>
    </source>
</evidence>
<name>A0ABV1HY32_9FIRM</name>
<dbReference type="Proteomes" id="UP001470288">
    <property type="component" value="Unassembled WGS sequence"/>
</dbReference>
<keyword evidence="4" id="KW-1185">Reference proteome</keyword>
<dbReference type="EMBL" id="JBBMFC010000004">
    <property type="protein sequence ID" value="MEQ2577832.1"/>
    <property type="molecule type" value="Genomic_DNA"/>
</dbReference>
<evidence type="ECO:0000256" key="2">
    <source>
        <dbReference type="SAM" id="Phobius"/>
    </source>
</evidence>
<evidence type="ECO:0000313" key="3">
    <source>
        <dbReference type="EMBL" id="MEQ2577832.1"/>
    </source>
</evidence>
<organism evidence="3 4">
    <name type="scientific">Hominiventricola aquisgranensis</name>
    <dbReference type="NCBI Taxonomy" id="3133164"/>
    <lineage>
        <taxon>Bacteria</taxon>
        <taxon>Bacillati</taxon>
        <taxon>Bacillota</taxon>
        <taxon>Clostridia</taxon>
        <taxon>Lachnospirales</taxon>
        <taxon>Lachnospiraceae</taxon>
        <taxon>Hominiventricola</taxon>
    </lineage>
</organism>
<gene>
    <name evidence="3" type="ORF">WMO62_03120</name>
</gene>
<feature type="region of interest" description="Disordered" evidence="1">
    <location>
        <begin position="187"/>
        <end position="226"/>
    </location>
</feature>
<feature type="compositionally biased region" description="Basic and acidic residues" evidence="1">
    <location>
        <begin position="187"/>
        <end position="209"/>
    </location>
</feature>
<sequence>MENRIAVYHRLYVLCMAGMLPGLLLSIFLYIRLDMYEVFGYFRRKWCAGRKCVRKSKRKVSFLLIFVTAFVFWTGLGLMVHGEEEPTEDVSGVRIICQEADIQIGEKVYYRDSFWVQIQIEKEDETIEEMLDFCEWKLYKDSEEIKEPVVEWSEEEEYVQGKLWIKADQETHKMDGIYELEVVWKEKEETEKPETEKPETEKPEIKPDLMESDDEEADEKPEGSGKIVELHSPELVLDTSAPEIKMNITTKSGEPVNYGNYQEYGYWFSKEPVTARIQVTDPLSGIGQAEVVVLDADGEVVQKEADVPNGQTPCWEQSIVLPDNGSEFDGTIIVNVKDRLENTDAQSGNVIVESEQAHQAQEPVQMEILTEPGRIVDGEAYYRSDVQVKFIFTDKISGLGKMFLKAGSELTEETNYLEQAGTDRTESPGQPITLTCEWEGTIMAEHNNQNDVPVLATVIDNAGYEDQVEKKIHIDTTAPEITVEYDKNDPVNERFYQEARTATVSIKERNFAADDVEFLVTGTDGVRPVIGEWTSEGTEDETVHRCQVTFSEDGEYIFSVKFQDKAGNQAVYDRIDEFVIDQTAPVLMVQWDTEQSQNGSYYAKGRQALIQVEERNFAPEEMEVLVEQEYGQAQSSDWETQGQIHQKRVYFSEDGTYGLTVKGRDLAGNTCSEYRIDLFVIDQTPPELKICGVRDGSANAGVLKPEIISQDLNYQSGSLEVRLTGSLRGIRTFSGKFAMMSDGEQYIYENFPNEPSTDDIYVLEAVARDLAGNESRQTCSFSVNRFGSVYTFDQLTEQLLDGNRYLKQGAQMTITETNVDGLHLQNILYSHNGKSRTLKKDQDYIISEKKTLGDWKQYIYQIRKEVFSQNGVYEIAVCSEDLASNYSNTILKDRTIRFMVDHTPPRIRVSGIRNQGIYREQERVVNLYLEDNLCLEQAEVTFGGDTTSYDAETLRISDNGIVLHFGKEEQWQNLRVRAIDAAGNETEENLNFLIWPENDAGRNWLWSLSILVALVIIVACKIGKKPLYCMYRKAVDKDGRDDR</sequence>
<reference evidence="3 4" key="1">
    <citation type="submission" date="2024-03" db="EMBL/GenBank/DDBJ databases">
        <title>Human intestinal bacterial collection.</title>
        <authorList>
            <person name="Pauvert C."/>
            <person name="Hitch T.C.A."/>
            <person name="Clavel T."/>
        </authorList>
    </citation>
    <scope>NUCLEOTIDE SEQUENCE [LARGE SCALE GENOMIC DNA]</scope>
    <source>
        <strain evidence="3 4">CLA-AA-H78B</strain>
    </source>
</reference>
<keyword evidence="2" id="KW-1133">Transmembrane helix</keyword>
<keyword evidence="2" id="KW-0472">Membrane</keyword>
<feature type="transmembrane region" description="Helical" evidence="2">
    <location>
        <begin position="60"/>
        <end position="80"/>
    </location>
</feature>
<evidence type="ECO:0000313" key="4">
    <source>
        <dbReference type="Proteomes" id="UP001470288"/>
    </source>
</evidence>
<keyword evidence="2" id="KW-0812">Transmembrane</keyword>
<proteinExistence type="predicted"/>
<feature type="transmembrane region" description="Helical" evidence="2">
    <location>
        <begin position="1004"/>
        <end position="1023"/>
    </location>
</feature>
<dbReference type="RefSeq" id="WP_349143772.1">
    <property type="nucleotide sequence ID" value="NZ_JBBMFC010000004.1"/>
</dbReference>
<comment type="caution">
    <text evidence="3">The sequence shown here is derived from an EMBL/GenBank/DDBJ whole genome shotgun (WGS) entry which is preliminary data.</text>
</comment>
<feature type="compositionally biased region" description="Acidic residues" evidence="1">
    <location>
        <begin position="210"/>
        <end position="219"/>
    </location>
</feature>
<feature type="transmembrane region" description="Helical" evidence="2">
    <location>
        <begin position="6"/>
        <end position="31"/>
    </location>
</feature>
<accession>A0ABV1HY32</accession>
<protein>
    <recommendedName>
        <fullName evidence="5">Ig-like domain-containing protein</fullName>
    </recommendedName>
</protein>
<evidence type="ECO:0000256" key="1">
    <source>
        <dbReference type="SAM" id="MobiDB-lite"/>
    </source>
</evidence>